<comment type="similarity">
    <text evidence="4">Belongs to the RTC4 family.</text>
</comment>
<dbReference type="PANTHER" id="PTHR41391:SF1">
    <property type="entry name" value="RESTRICTION OF TELOMERE CAPPING PROTEIN 4"/>
    <property type="match status" value="1"/>
</dbReference>
<dbReference type="Proteomes" id="UP000073492">
    <property type="component" value="Unassembled WGS sequence"/>
</dbReference>
<organism evidence="10 11">
    <name type="scientific">Pseudocercospora musae</name>
    <dbReference type="NCBI Taxonomy" id="113226"/>
    <lineage>
        <taxon>Eukaryota</taxon>
        <taxon>Fungi</taxon>
        <taxon>Dikarya</taxon>
        <taxon>Ascomycota</taxon>
        <taxon>Pezizomycotina</taxon>
        <taxon>Dothideomycetes</taxon>
        <taxon>Dothideomycetidae</taxon>
        <taxon>Mycosphaerellales</taxon>
        <taxon>Mycosphaerellaceae</taxon>
        <taxon>Pseudocercospora</taxon>
    </lineage>
</organism>
<gene>
    <name evidence="10" type="ORF">AC579_2706</name>
</gene>
<comment type="caution">
    <text evidence="10">The sequence shown here is derived from an EMBL/GenBank/DDBJ whole genome shotgun (WGS) entry which is preliminary data.</text>
</comment>
<dbReference type="Pfam" id="PF14474">
    <property type="entry name" value="RTC4"/>
    <property type="match status" value="1"/>
</dbReference>
<evidence type="ECO:0000256" key="8">
    <source>
        <dbReference type="SAM" id="MobiDB-lite"/>
    </source>
</evidence>
<reference evidence="10 11" key="1">
    <citation type="submission" date="2015-07" db="EMBL/GenBank/DDBJ databases">
        <title>Comparative genomics of the Sigatoka disease complex on banana suggests a link between parallel evolutionary changes in Pseudocercospora fijiensis and Pseudocercospora eumusae and increased virulence on the banana host.</title>
        <authorList>
            <person name="Chang T.-C."/>
            <person name="Salvucci A."/>
            <person name="Crous P.W."/>
            <person name="Stergiopoulos I."/>
        </authorList>
    </citation>
    <scope>NUCLEOTIDE SEQUENCE [LARGE SCALE GENOMIC DNA]</scope>
    <source>
        <strain evidence="10 11">CBS 116634</strain>
    </source>
</reference>
<evidence type="ECO:0000313" key="11">
    <source>
        <dbReference type="Proteomes" id="UP000073492"/>
    </source>
</evidence>
<evidence type="ECO:0000259" key="9">
    <source>
        <dbReference type="SMART" id="SM01312"/>
    </source>
</evidence>
<comment type="function">
    <text evidence="1">May be involved in a process influencing telomere capping.</text>
</comment>
<feature type="region of interest" description="Disordered" evidence="8">
    <location>
        <begin position="160"/>
        <end position="245"/>
    </location>
</feature>
<keyword evidence="7" id="KW-0539">Nucleus</keyword>
<dbReference type="GO" id="GO:0005634">
    <property type="term" value="C:nucleus"/>
    <property type="evidence" value="ECO:0007669"/>
    <property type="project" value="UniProtKB-SubCell"/>
</dbReference>
<feature type="compositionally biased region" description="Basic and acidic residues" evidence="8">
    <location>
        <begin position="54"/>
        <end position="74"/>
    </location>
</feature>
<dbReference type="GO" id="GO:0005737">
    <property type="term" value="C:cytoplasm"/>
    <property type="evidence" value="ECO:0007669"/>
    <property type="project" value="UniProtKB-SubCell"/>
</dbReference>
<dbReference type="PANTHER" id="PTHR41391">
    <property type="entry name" value="RESTRICTION OF TELOMERE CAPPING PROTEIN 4"/>
    <property type="match status" value="1"/>
</dbReference>
<dbReference type="STRING" id="113226.A0A139IVU1"/>
<feature type="compositionally biased region" description="Basic and acidic residues" evidence="8">
    <location>
        <begin position="22"/>
        <end position="39"/>
    </location>
</feature>
<evidence type="ECO:0000256" key="6">
    <source>
        <dbReference type="ARBA" id="ARBA00022490"/>
    </source>
</evidence>
<keyword evidence="6" id="KW-0963">Cytoplasm</keyword>
<proteinExistence type="inferred from homology"/>
<feature type="region of interest" description="Disordered" evidence="8">
    <location>
        <begin position="1"/>
        <end position="141"/>
    </location>
</feature>
<dbReference type="SMART" id="SM01312">
    <property type="entry name" value="RTC4"/>
    <property type="match status" value="1"/>
</dbReference>
<feature type="compositionally biased region" description="Acidic residues" evidence="8">
    <location>
        <begin position="192"/>
        <end position="202"/>
    </location>
</feature>
<evidence type="ECO:0000256" key="1">
    <source>
        <dbReference type="ARBA" id="ARBA00002738"/>
    </source>
</evidence>
<feature type="compositionally biased region" description="Basic and acidic residues" evidence="8">
    <location>
        <begin position="163"/>
        <end position="172"/>
    </location>
</feature>
<evidence type="ECO:0000313" key="10">
    <source>
        <dbReference type="EMBL" id="KXT18686.1"/>
    </source>
</evidence>
<evidence type="ECO:0000256" key="7">
    <source>
        <dbReference type="ARBA" id="ARBA00023242"/>
    </source>
</evidence>
<feature type="domain" description="Restriction of telomere capping protein 4 C-terminal" evidence="9">
    <location>
        <begin position="413"/>
        <end position="543"/>
    </location>
</feature>
<dbReference type="InterPro" id="IPR039024">
    <property type="entry name" value="RTC4"/>
</dbReference>
<comment type="subcellular location">
    <subcellularLocation>
        <location evidence="3">Cytoplasm</location>
    </subcellularLocation>
    <subcellularLocation>
        <location evidence="2">Nucleus</location>
    </subcellularLocation>
</comment>
<accession>A0A139IVU1</accession>
<keyword evidence="11" id="KW-1185">Reference proteome</keyword>
<protein>
    <recommendedName>
        <fullName evidence="5">Restriction of telomere capping protein 4</fullName>
    </recommendedName>
</protein>
<evidence type="ECO:0000256" key="4">
    <source>
        <dbReference type="ARBA" id="ARBA00009461"/>
    </source>
</evidence>
<dbReference type="AlphaFoldDB" id="A0A139IVU1"/>
<dbReference type="OrthoDB" id="128308at2759"/>
<sequence>MPPLSRQRYRPLLSIVNGHAHASSDDHEDGIAADKETHRPPRPILAVSPSKLRMRFDRETATPEQPKKQTRQEVIELDDSPVGQKARKTEAEKTYPSPNNTDSRRSSQNEVIMLDEEEDFNASPKASSSDVEEEEAVSAVPSEVKGVSGFRISGVTVAKPVAKRKEEPKPQWRDPSAQEVLPGKKRKMVSDAELEGFSDDEPSWMREEAKKLKNMHTGSKQRKTKANPQVFMPKSSSQQSQYGKEAAMKQKIAEKQFRKSEAAALKHKAKTSPIKKFKMVGALDYGSTSLSQTTISVQTSQTSAGAEAEDPRIDDSPLTEISEDEMEEIDLSGDAPNVKCGHCGAALKRSLLEDFQDEVLRGRELTYKWQKRFCRWHQQQDAEAQWQERGYPEIDWKHLSLRMHAHDSFLEDIVNDQVDSHYRNELKNKSKKSRKDLEHLITGHDTRGGASMGYYGPKGEKLITEHIISRFTNDIRQRSKKDKLVSTSGVQGGVSGFVQVVLAPHLVELLVKEDMDLNGDDWESRAREIISESTQLGELMHPEEEDDKVDDIDTAHVIAVVDEDDYV</sequence>
<evidence type="ECO:0000256" key="3">
    <source>
        <dbReference type="ARBA" id="ARBA00004496"/>
    </source>
</evidence>
<evidence type="ECO:0000256" key="5">
    <source>
        <dbReference type="ARBA" id="ARBA00015162"/>
    </source>
</evidence>
<evidence type="ECO:0000256" key="2">
    <source>
        <dbReference type="ARBA" id="ARBA00004123"/>
    </source>
</evidence>
<dbReference type="InterPro" id="IPR028094">
    <property type="entry name" value="RTC4_C"/>
</dbReference>
<name>A0A139IVU1_9PEZI</name>
<dbReference type="EMBL" id="LFZO01000004">
    <property type="protein sequence ID" value="KXT18686.1"/>
    <property type="molecule type" value="Genomic_DNA"/>
</dbReference>